<keyword evidence="1" id="KW-0812">Transmembrane</keyword>
<dbReference type="Proteomes" id="UP000053593">
    <property type="component" value="Unassembled WGS sequence"/>
</dbReference>
<keyword evidence="1" id="KW-1133">Transmembrane helix</keyword>
<accession>A0A0D0CI03</accession>
<gene>
    <name evidence="2" type="ORF">GYMLUDRAFT_45729</name>
</gene>
<keyword evidence="3" id="KW-1185">Reference proteome</keyword>
<sequence length="139" mass="15406">MVFAGDWLILDWSSTLLSLVVNIFATGLIARKAWNHHHIVTEAAFRKRTRAQNILLLLIESGTIYCVIQLAYTASTLCTIYADLTFGALQVLTIVNDIFIVTVACYPVAVIILINKDQSPVLETLHTINGNLTMDDDSL</sequence>
<dbReference type="HOGENOM" id="CLU_136327_0_0_1"/>
<evidence type="ECO:0000313" key="3">
    <source>
        <dbReference type="Proteomes" id="UP000053593"/>
    </source>
</evidence>
<evidence type="ECO:0000313" key="2">
    <source>
        <dbReference type="EMBL" id="KIK57917.1"/>
    </source>
</evidence>
<feature type="transmembrane region" description="Helical" evidence="1">
    <location>
        <begin position="88"/>
        <end position="114"/>
    </location>
</feature>
<keyword evidence="1" id="KW-0472">Membrane</keyword>
<dbReference type="OrthoDB" id="2884172at2759"/>
<organism evidence="2 3">
    <name type="scientific">Collybiopsis luxurians FD-317 M1</name>
    <dbReference type="NCBI Taxonomy" id="944289"/>
    <lineage>
        <taxon>Eukaryota</taxon>
        <taxon>Fungi</taxon>
        <taxon>Dikarya</taxon>
        <taxon>Basidiomycota</taxon>
        <taxon>Agaricomycotina</taxon>
        <taxon>Agaricomycetes</taxon>
        <taxon>Agaricomycetidae</taxon>
        <taxon>Agaricales</taxon>
        <taxon>Marasmiineae</taxon>
        <taxon>Omphalotaceae</taxon>
        <taxon>Collybiopsis</taxon>
        <taxon>Collybiopsis luxurians</taxon>
    </lineage>
</organism>
<feature type="transmembrane region" description="Helical" evidence="1">
    <location>
        <begin position="55"/>
        <end position="82"/>
    </location>
</feature>
<proteinExistence type="predicted"/>
<dbReference type="EMBL" id="KN834788">
    <property type="protein sequence ID" value="KIK57917.1"/>
    <property type="molecule type" value="Genomic_DNA"/>
</dbReference>
<reference evidence="2 3" key="1">
    <citation type="submission" date="2014-04" db="EMBL/GenBank/DDBJ databases">
        <title>Evolutionary Origins and Diversification of the Mycorrhizal Mutualists.</title>
        <authorList>
            <consortium name="DOE Joint Genome Institute"/>
            <consortium name="Mycorrhizal Genomics Consortium"/>
            <person name="Kohler A."/>
            <person name="Kuo A."/>
            <person name="Nagy L.G."/>
            <person name="Floudas D."/>
            <person name="Copeland A."/>
            <person name="Barry K.W."/>
            <person name="Cichocki N."/>
            <person name="Veneault-Fourrey C."/>
            <person name="LaButti K."/>
            <person name="Lindquist E.A."/>
            <person name="Lipzen A."/>
            <person name="Lundell T."/>
            <person name="Morin E."/>
            <person name="Murat C."/>
            <person name="Riley R."/>
            <person name="Ohm R."/>
            <person name="Sun H."/>
            <person name="Tunlid A."/>
            <person name="Henrissat B."/>
            <person name="Grigoriev I.V."/>
            <person name="Hibbett D.S."/>
            <person name="Martin F."/>
        </authorList>
    </citation>
    <scope>NUCLEOTIDE SEQUENCE [LARGE SCALE GENOMIC DNA]</scope>
    <source>
        <strain evidence="2 3">FD-317 M1</strain>
    </source>
</reference>
<feature type="transmembrane region" description="Helical" evidence="1">
    <location>
        <begin position="12"/>
        <end position="34"/>
    </location>
</feature>
<dbReference type="AlphaFoldDB" id="A0A0D0CI03"/>
<evidence type="ECO:0000256" key="1">
    <source>
        <dbReference type="SAM" id="Phobius"/>
    </source>
</evidence>
<protein>
    <submittedName>
        <fullName evidence="2">Uncharacterized protein</fullName>
    </submittedName>
</protein>
<name>A0A0D0CI03_9AGAR</name>